<dbReference type="Gene3D" id="2.160.10.10">
    <property type="entry name" value="Hexapeptide repeat proteins"/>
    <property type="match status" value="1"/>
</dbReference>
<dbReference type="PANTHER" id="PTHR13061">
    <property type="entry name" value="DYNACTIN SUBUNIT P25"/>
    <property type="match status" value="1"/>
</dbReference>
<dbReference type="SUPFAM" id="SSF51161">
    <property type="entry name" value="Trimeric LpxA-like enzymes"/>
    <property type="match status" value="1"/>
</dbReference>
<dbReference type="InterPro" id="IPR047324">
    <property type="entry name" value="LbH_gamma_CA-like"/>
</dbReference>
<dbReference type="AlphaFoldDB" id="A0A211ZNL4"/>
<dbReference type="EMBL" id="NHON01000018">
    <property type="protein sequence ID" value="OWJ66840.1"/>
    <property type="molecule type" value="Genomic_DNA"/>
</dbReference>
<protein>
    <submittedName>
        <fullName evidence="1">Gamma carbonic anhydrase family protein</fullName>
    </submittedName>
</protein>
<gene>
    <name evidence="1" type="ORF">BWR60_12125</name>
</gene>
<dbReference type="Pfam" id="PF00132">
    <property type="entry name" value="Hexapep"/>
    <property type="match status" value="1"/>
</dbReference>
<proteinExistence type="predicted"/>
<dbReference type="InterPro" id="IPR050484">
    <property type="entry name" value="Transf_Hexapept/Carb_Anhydrase"/>
</dbReference>
<evidence type="ECO:0000313" key="1">
    <source>
        <dbReference type="EMBL" id="OWJ66840.1"/>
    </source>
</evidence>
<dbReference type="OrthoDB" id="9803036at2"/>
<accession>A0A211ZNL4</accession>
<dbReference type="CDD" id="cd04645">
    <property type="entry name" value="LbH_gamma_CA_like"/>
    <property type="match status" value="1"/>
</dbReference>
<dbReference type="InterPro" id="IPR001451">
    <property type="entry name" value="Hexapep"/>
</dbReference>
<organism evidence="1 2">
    <name type="scientific">Inquilinus limosus</name>
    <dbReference type="NCBI Taxonomy" id="171674"/>
    <lineage>
        <taxon>Bacteria</taxon>
        <taxon>Pseudomonadati</taxon>
        <taxon>Pseudomonadota</taxon>
        <taxon>Alphaproteobacteria</taxon>
        <taxon>Rhodospirillales</taxon>
        <taxon>Rhodospirillaceae</taxon>
        <taxon>Inquilinus</taxon>
    </lineage>
</organism>
<keyword evidence="2" id="KW-1185">Reference proteome</keyword>
<evidence type="ECO:0000313" key="2">
    <source>
        <dbReference type="Proteomes" id="UP000196655"/>
    </source>
</evidence>
<dbReference type="Proteomes" id="UP000196655">
    <property type="component" value="Unassembled WGS sequence"/>
</dbReference>
<dbReference type="STRING" id="1122125.GCA_000423185_03437"/>
<sequence length="183" mass="19139">MAAGAVILPYRDKLPRIAPDAFIAPGAVVIGDVEIGPGSSVWFGCVIRGDMQPIRIGARTNVQDGTVIHVASADGPTHIGDDVTIGHMALIHACTLADRSFVGMKACVMDRAVVESRAMVAAGALLTPGKRVPAGQLWAGSPARFVRALTDEEHAHHRKLAEGYVALGVEYRANVVLDAGTAL</sequence>
<dbReference type="PANTHER" id="PTHR13061:SF29">
    <property type="entry name" value="GAMMA CARBONIC ANHYDRASE-LIKE 1, MITOCHONDRIAL-RELATED"/>
    <property type="match status" value="1"/>
</dbReference>
<comment type="caution">
    <text evidence="1">The sequence shown here is derived from an EMBL/GenBank/DDBJ whole genome shotgun (WGS) entry which is preliminary data.</text>
</comment>
<dbReference type="InterPro" id="IPR011004">
    <property type="entry name" value="Trimer_LpxA-like_sf"/>
</dbReference>
<dbReference type="RefSeq" id="WP_088151285.1">
    <property type="nucleotide sequence ID" value="NZ_NHON01000018.1"/>
</dbReference>
<reference evidence="2" key="1">
    <citation type="submission" date="2017-05" db="EMBL/GenBank/DDBJ databases">
        <authorList>
            <person name="Macchi M."/>
            <person name="Festa S."/>
            <person name="Coppotelli B.M."/>
            <person name="Morelli I.S."/>
        </authorList>
    </citation>
    <scope>NUCLEOTIDE SEQUENCE [LARGE SCALE GENOMIC DNA]</scope>
    <source>
        <strain evidence="2">I</strain>
    </source>
</reference>
<name>A0A211ZNL4_9PROT</name>